<dbReference type="AlphaFoldDB" id="A0AAJ7XI94"/>
<evidence type="ECO:0000313" key="2">
    <source>
        <dbReference type="Proteomes" id="UP001318040"/>
    </source>
</evidence>
<feature type="compositionally biased region" description="Polar residues" evidence="1">
    <location>
        <begin position="168"/>
        <end position="178"/>
    </location>
</feature>
<evidence type="ECO:0000313" key="3">
    <source>
        <dbReference type="RefSeq" id="XP_032835714.1"/>
    </source>
</evidence>
<reference evidence="3" key="1">
    <citation type="submission" date="2025-08" db="UniProtKB">
        <authorList>
            <consortium name="RefSeq"/>
        </authorList>
    </citation>
    <scope>IDENTIFICATION</scope>
    <source>
        <tissue evidence="3">Sperm</tissue>
    </source>
</reference>
<accession>A0AAJ7XI94</accession>
<name>A0AAJ7XI94_PETMA</name>
<dbReference type="PANTHER" id="PTHR35663:SF1">
    <property type="entry name" value="TESTIS DEVELOPMENT-RELATED PROTEIN"/>
    <property type="match status" value="1"/>
</dbReference>
<sequence>MSQGIWKLYKSKSMKTLVPDREDDARLSTCKPKDGRLLEDVSTSVSQFATKVTRTDCTALARSLTVVIPHGAHPVQGARLKGWKDVTSLFSAKHSDHERLTETHSPLLERATRAQQDAADNNVGGKEFWNNFGRKPRARERSGNQCSPTEGDPPQWPPEADEDGGNDWEQQTTQTQRSWGKRREAEGKFLRSSSWDILDSDFGEREGGKKGGTGRDTHPPRIKGGGGGGSRGQRQGLVDSKEGKAAEAEDEEGWGEWGWRPIK</sequence>
<dbReference type="PANTHER" id="PTHR35663">
    <property type="entry name" value="TESTIS DEVELOPMENT-RELATED PROTEIN-RELATED"/>
    <property type="match status" value="1"/>
</dbReference>
<proteinExistence type="predicted"/>
<keyword evidence="2" id="KW-1185">Reference proteome</keyword>
<dbReference type="Proteomes" id="UP001318040">
    <property type="component" value="Chromosome 3"/>
</dbReference>
<dbReference type="RefSeq" id="XP_032835714.1">
    <property type="nucleotide sequence ID" value="XM_032979823.1"/>
</dbReference>
<dbReference type="GO" id="GO:0005634">
    <property type="term" value="C:nucleus"/>
    <property type="evidence" value="ECO:0007669"/>
    <property type="project" value="TreeGrafter"/>
</dbReference>
<evidence type="ECO:0000256" key="1">
    <source>
        <dbReference type="SAM" id="MobiDB-lite"/>
    </source>
</evidence>
<dbReference type="GO" id="GO:0005829">
    <property type="term" value="C:cytosol"/>
    <property type="evidence" value="ECO:0007669"/>
    <property type="project" value="TreeGrafter"/>
</dbReference>
<dbReference type="GeneID" id="116957582"/>
<dbReference type="GO" id="GO:0007283">
    <property type="term" value="P:spermatogenesis"/>
    <property type="evidence" value="ECO:0007669"/>
    <property type="project" value="TreeGrafter"/>
</dbReference>
<organism evidence="2 3">
    <name type="scientific">Petromyzon marinus</name>
    <name type="common">Sea lamprey</name>
    <dbReference type="NCBI Taxonomy" id="7757"/>
    <lineage>
        <taxon>Eukaryota</taxon>
        <taxon>Metazoa</taxon>
        <taxon>Chordata</taxon>
        <taxon>Craniata</taxon>
        <taxon>Vertebrata</taxon>
        <taxon>Cyclostomata</taxon>
        <taxon>Hyperoartia</taxon>
        <taxon>Petromyzontiformes</taxon>
        <taxon>Petromyzontidae</taxon>
        <taxon>Petromyzon</taxon>
    </lineage>
</organism>
<protein>
    <submittedName>
        <fullName evidence="3">Uncharacterized protein LOC116957582 isoform X1</fullName>
    </submittedName>
</protein>
<feature type="compositionally biased region" description="Basic and acidic residues" evidence="1">
    <location>
        <begin position="202"/>
        <end position="219"/>
    </location>
</feature>
<dbReference type="KEGG" id="pmrn:116957582"/>
<feature type="region of interest" description="Disordered" evidence="1">
    <location>
        <begin position="115"/>
        <end position="263"/>
    </location>
</feature>
<gene>
    <name evidence="3" type="primary">LOC116957582</name>
</gene>